<evidence type="ECO:0000313" key="2">
    <source>
        <dbReference type="Proteomes" id="UP000321790"/>
    </source>
</evidence>
<reference evidence="2" key="1">
    <citation type="submission" date="2019-08" db="EMBL/GenBank/DDBJ databases">
        <title>Seonamhaeicola sediminis sp. nov., isolated from marine sediment.</title>
        <authorList>
            <person name="Cao W.R."/>
        </authorList>
    </citation>
    <scope>NUCLEOTIDE SEQUENCE [LARGE SCALE GENOMIC DNA]</scope>
    <source>
        <strain evidence="2">Gy8</strain>
    </source>
</reference>
<gene>
    <name evidence="1" type="ORF">FUA26_11935</name>
</gene>
<proteinExistence type="predicted"/>
<protein>
    <recommendedName>
        <fullName evidence="3">DUF4249 domain-containing protein</fullName>
    </recommendedName>
</protein>
<dbReference type="Proteomes" id="UP000321790">
    <property type="component" value="Unassembled WGS sequence"/>
</dbReference>
<accession>A0A5C7AQB0</accession>
<dbReference type="AlphaFoldDB" id="A0A5C7AQB0"/>
<sequence length="280" mass="32037">MKKILFLSFILFTISCVTDTDVLQDKLTVEGHINQDEFARVYLTNSLPFKGVIDSLEVAKSIESKAKVELFDGETSEILTLKKDDSYFPFLYYRSNEIKGQLGKKYKLKITIRDYEFNAETNLPEQPVVLNIEFLDAVAEGRLIPGFKDLRLTINNNKPNEPKYFKLLIKNETDTMFEHADPFIFNTENILTDTFPIIMHHKIYKNNERDDILKIGVVTDLQVVAITKAQYDFWLSVKGDVTVPIDNASFTTAVKGNISNGAFGYWSGESKATFRFKVPE</sequence>
<organism evidence="1 2">
    <name type="scientific">Seonamhaeicola algicola</name>
    <dbReference type="NCBI Taxonomy" id="1719036"/>
    <lineage>
        <taxon>Bacteria</taxon>
        <taxon>Pseudomonadati</taxon>
        <taxon>Bacteroidota</taxon>
        <taxon>Flavobacteriia</taxon>
        <taxon>Flavobacteriales</taxon>
        <taxon>Flavobacteriaceae</taxon>
    </lineage>
</organism>
<dbReference type="EMBL" id="VOSC01000025">
    <property type="protein sequence ID" value="TXE10174.1"/>
    <property type="molecule type" value="Genomic_DNA"/>
</dbReference>
<keyword evidence="2" id="KW-1185">Reference proteome</keyword>
<dbReference type="RefSeq" id="WP_147136273.1">
    <property type="nucleotide sequence ID" value="NZ_VOSC01000025.1"/>
</dbReference>
<dbReference type="Pfam" id="PF14054">
    <property type="entry name" value="DUF4249"/>
    <property type="match status" value="1"/>
</dbReference>
<evidence type="ECO:0000313" key="1">
    <source>
        <dbReference type="EMBL" id="TXE10174.1"/>
    </source>
</evidence>
<dbReference type="PROSITE" id="PS51257">
    <property type="entry name" value="PROKAR_LIPOPROTEIN"/>
    <property type="match status" value="1"/>
</dbReference>
<name>A0A5C7AQB0_9FLAO</name>
<dbReference type="OrthoDB" id="647456at2"/>
<comment type="caution">
    <text evidence="1">The sequence shown here is derived from an EMBL/GenBank/DDBJ whole genome shotgun (WGS) entry which is preliminary data.</text>
</comment>
<dbReference type="InterPro" id="IPR025345">
    <property type="entry name" value="DUF4249"/>
</dbReference>
<evidence type="ECO:0008006" key="3">
    <source>
        <dbReference type="Google" id="ProtNLM"/>
    </source>
</evidence>